<dbReference type="SUPFAM" id="SSF51905">
    <property type="entry name" value="FAD/NAD(P)-binding domain"/>
    <property type="match status" value="1"/>
</dbReference>
<dbReference type="EMBL" id="CP115174">
    <property type="protein sequence ID" value="WBO24000.1"/>
    <property type="molecule type" value="Genomic_DNA"/>
</dbReference>
<dbReference type="SUPFAM" id="SSF54373">
    <property type="entry name" value="FAD-linked reductases, C-terminal domain"/>
    <property type="match status" value="1"/>
</dbReference>
<dbReference type="Proteomes" id="UP001210865">
    <property type="component" value="Chromosome"/>
</dbReference>
<organism evidence="8 9">
    <name type="scientific">Sphingomonas abietis</name>
    <dbReference type="NCBI Taxonomy" id="3012344"/>
    <lineage>
        <taxon>Bacteria</taxon>
        <taxon>Pseudomonadati</taxon>
        <taxon>Pseudomonadota</taxon>
        <taxon>Alphaproteobacteria</taxon>
        <taxon>Sphingomonadales</taxon>
        <taxon>Sphingomonadaceae</taxon>
        <taxon>Sphingomonas</taxon>
    </lineage>
</organism>
<gene>
    <name evidence="8" type="ORF">PBT88_07785</name>
</gene>
<dbReference type="RefSeq" id="WP_270078629.1">
    <property type="nucleotide sequence ID" value="NZ_CP115174.1"/>
</dbReference>
<dbReference type="Pfam" id="PF13450">
    <property type="entry name" value="NAD_binding_8"/>
    <property type="match status" value="1"/>
</dbReference>
<evidence type="ECO:0000256" key="6">
    <source>
        <dbReference type="ARBA" id="ARBA00047321"/>
    </source>
</evidence>
<dbReference type="Gene3D" id="3.50.50.60">
    <property type="entry name" value="FAD/NAD(P)-binding domain"/>
    <property type="match status" value="1"/>
</dbReference>
<dbReference type="PANTHER" id="PTHR10742">
    <property type="entry name" value="FLAVIN MONOAMINE OXIDASE"/>
    <property type="match status" value="1"/>
</dbReference>
<dbReference type="InterPro" id="IPR002937">
    <property type="entry name" value="Amino_oxidase"/>
</dbReference>
<accession>A0ABY7NT76</accession>
<feature type="domain" description="Amine oxidase" evidence="7">
    <location>
        <begin position="99"/>
        <end position="407"/>
    </location>
</feature>
<reference evidence="8 9" key="1">
    <citation type="submission" date="2022-12" db="EMBL/GenBank/DDBJ databases">
        <title>Sphingomonas abieness sp. nov., an endophytic bacterium isolated from Abies koreana.</title>
        <authorList>
            <person name="Jiang L."/>
            <person name="Lee J."/>
        </authorList>
    </citation>
    <scope>NUCLEOTIDE SEQUENCE [LARGE SCALE GENOMIC DNA]</scope>
    <source>
        <strain evidence="9">PAMB 00755</strain>
    </source>
</reference>
<evidence type="ECO:0000256" key="4">
    <source>
        <dbReference type="ARBA" id="ARBA00017871"/>
    </source>
</evidence>
<evidence type="ECO:0000313" key="8">
    <source>
        <dbReference type="EMBL" id="WBO24000.1"/>
    </source>
</evidence>
<protein>
    <recommendedName>
        <fullName evidence="4">Tryptophan 2-monooxygenase</fullName>
        <ecNumber evidence="3">1.13.12.3</ecNumber>
    </recommendedName>
</protein>
<evidence type="ECO:0000256" key="5">
    <source>
        <dbReference type="ARBA" id="ARBA00023070"/>
    </source>
</evidence>
<dbReference type="InterPro" id="IPR050281">
    <property type="entry name" value="Flavin_monoamine_oxidase"/>
</dbReference>
<keyword evidence="9" id="KW-1185">Reference proteome</keyword>
<proteinExistence type="inferred from homology"/>
<evidence type="ECO:0000256" key="2">
    <source>
        <dbReference type="ARBA" id="ARBA00005833"/>
    </source>
</evidence>
<sequence>MAKRYDVVVIGAGAAGTGAARRLVEAGLSVVVIEALPRAGGRAWTRAAAGMTLDLGCGWLHSADRNPWTSLAIAHGFAVDRREAAWGRQYHDLGFPADQRADARDTFARWAERIATTPPASDRAADAIEAGSRWTPYLQAMSGFISGDGLERISATDYAAYDAASTDENWRVPAGYGNLVTASLPGTAAVHLATPVTAISLDGPGVTLALPSGTVQARAAIVTISTAALSGDAIRWPSALDPWREAARLLPLGDNEKIFLEIIDGDGPFAPESHLLGDPHDATTGSYYVRPFGWPVIECFLGGDGARRAGVEGRDAASARAIEQLVGLFGAAARRHLRPLIASDWAATPSIGGAYSHALPGHAVARHTLARPFEDRLFFAGEATHATDFSTAHGAYASGARAAGEVIEALRPGGS</sequence>
<dbReference type="PANTHER" id="PTHR10742:SF410">
    <property type="entry name" value="LYSINE-SPECIFIC HISTONE DEMETHYLASE 2"/>
    <property type="match status" value="1"/>
</dbReference>
<evidence type="ECO:0000259" key="7">
    <source>
        <dbReference type="Pfam" id="PF01593"/>
    </source>
</evidence>
<evidence type="ECO:0000256" key="3">
    <source>
        <dbReference type="ARBA" id="ARBA00012535"/>
    </source>
</evidence>
<comment type="pathway">
    <text evidence="1">Plant hormone metabolism; auxin biosynthesis.</text>
</comment>
<name>A0ABY7NT76_9SPHN</name>
<dbReference type="Pfam" id="PF01593">
    <property type="entry name" value="Amino_oxidase"/>
    <property type="match status" value="1"/>
</dbReference>
<dbReference type="EC" id="1.13.12.3" evidence="3"/>
<comment type="catalytic activity">
    <reaction evidence="6">
        <text>L-tryptophan + O2 = indole-3-acetamide + CO2 + H2O</text>
        <dbReference type="Rhea" id="RHEA:16165"/>
        <dbReference type="ChEBI" id="CHEBI:15377"/>
        <dbReference type="ChEBI" id="CHEBI:15379"/>
        <dbReference type="ChEBI" id="CHEBI:16031"/>
        <dbReference type="ChEBI" id="CHEBI:16526"/>
        <dbReference type="ChEBI" id="CHEBI:57912"/>
        <dbReference type="EC" id="1.13.12.3"/>
    </reaction>
</comment>
<dbReference type="InterPro" id="IPR036188">
    <property type="entry name" value="FAD/NAD-bd_sf"/>
</dbReference>
<evidence type="ECO:0000256" key="1">
    <source>
        <dbReference type="ARBA" id="ARBA00004814"/>
    </source>
</evidence>
<dbReference type="PRINTS" id="PR00420">
    <property type="entry name" value="RNGMNOXGNASE"/>
</dbReference>
<evidence type="ECO:0000313" key="9">
    <source>
        <dbReference type="Proteomes" id="UP001210865"/>
    </source>
</evidence>
<keyword evidence="5" id="KW-0073">Auxin biosynthesis</keyword>
<comment type="similarity">
    <text evidence="2">Belongs to the tryptophan 2-monooxygenase family.</text>
</comment>